<protein>
    <submittedName>
        <fullName evidence="1">HAD-IA family hydrolase</fullName>
    </submittedName>
</protein>
<proteinExistence type="predicted"/>
<keyword evidence="2" id="KW-1185">Reference proteome</keyword>
<organism evidence="1 2">
    <name type="scientific">Aristaeella hokkaidonensis</name>
    <dbReference type="NCBI Taxonomy" id="3046382"/>
    <lineage>
        <taxon>Bacteria</taxon>
        <taxon>Bacillati</taxon>
        <taxon>Bacillota</taxon>
        <taxon>Clostridia</taxon>
        <taxon>Eubacteriales</taxon>
        <taxon>Aristaeellaceae</taxon>
        <taxon>Aristaeella</taxon>
    </lineage>
</organism>
<reference evidence="1" key="1">
    <citation type="submission" date="2021-01" db="EMBL/GenBank/DDBJ databases">
        <title>Complete genome sequence of Clostridiales bacterium R-7.</title>
        <authorList>
            <person name="Mahoney-Kurpe S.C."/>
            <person name="Palevich N."/>
            <person name="Koike S."/>
            <person name="Moon C.D."/>
            <person name="Attwood G.T."/>
        </authorList>
    </citation>
    <scope>NUCLEOTIDE SEQUENCE</scope>
    <source>
        <strain evidence="1">R-7</strain>
    </source>
</reference>
<keyword evidence="1" id="KW-0378">Hydrolase</keyword>
<gene>
    <name evidence="1" type="ORF">JYE49_08945</name>
</gene>
<sequence>MKKITTILLDMYGVILEESKGFFIPYTFGSFDQAEHERLTRQFKEEKLFTRAANGEMTSDEFLTQLGFKDPQFHMVNYIDNFLTLDPGFREFAEKYYRQYDFVLLSNDVSEWSAYITKHHDLDQYFTHKIVSGDVKCRKPDRRIYEIALERTGKKPEECCFVDNSVKNLITAAELGIEPILFNRDGEEYTGTIVNSFAELAELLG</sequence>
<name>A0AC61N3M4_9FIRM</name>
<evidence type="ECO:0000313" key="2">
    <source>
        <dbReference type="Proteomes" id="UP000682782"/>
    </source>
</evidence>
<dbReference type="Proteomes" id="UP000682782">
    <property type="component" value="Chromosome"/>
</dbReference>
<accession>A0AC61N3M4</accession>
<evidence type="ECO:0000313" key="1">
    <source>
        <dbReference type="EMBL" id="QUC66001.1"/>
    </source>
</evidence>
<dbReference type="EMBL" id="CP068393">
    <property type="protein sequence ID" value="QUC66001.1"/>
    <property type="molecule type" value="Genomic_DNA"/>
</dbReference>